<dbReference type="AlphaFoldDB" id="A0A286UQ88"/>
<feature type="signal peptide" evidence="2">
    <location>
        <begin position="1"/>
        <end position="20"/>
    </location>
</feature>
<dbReference type="PANTHER" id="PTHR34587">
    <property type="entry name" value="VWFA DOMAIN-CONTAINING PROTEIN"/>
    <property type="match status" value="1"/>
</dbReference>
<feature type="compositionally biased region" description="Low complexity" evidence="1">
    <location>
        <begin position="84"/>
        <end position="103"/>
    </location>
</feature>
<dbReference type="Proteomes" id="UP000217199">
    <property type="component" value="Unassembled WGS sequence"/>
</dbReference>
<feature type="compositionally biased region" description="Gly residues" evidence="1">
    <location>
        <begin position="352"/>
        <end position="362"/>
    </location>
</feature>
<evidence type="ECO:0000256" key="1">
    <source>
        <dbReference type="SAM" id="MobiDB-lite"/>
    </source>
</evidence>
<comment type="caution">
    <text evidence="3">The sequence shown here is derived from an EMBL/GenBank/DDBJ whole genome shotgun (WGS) entry which is preliminary data.</text>
</comment>
<feature type="compositionally biased region" description="Low complexity" evidence="1">
    <location>
        <begin position="340"/>
        <end position="351"/>
    </location>
</feature>
<dbReference type="EMBL" id="NBII01000002">
    <property type="protein sequence ID" value="PAV21758.1"/>
    <property type="molecule type" value="Genomic_DNA"/>
</dbReference>
<dbReference type="PANTHER" id="PTHR34587:SF2">
    <property type="entry name" value="G-PROTEIN COUPLED RECEPTORS FAMILY 1 PROFILE DOMAIN-CONTAINING PROTEIN"/>
    <property type="match status" value="1"/>
</dbReference>
<reference evidence="3 4" key="1">
    <citation type="journal article" date="2017" name="Mol. Ecol.">
        <title>Comparative and population genomic landscape of Phellinus noxius: A hypervariable fungus causing root rot in trees.</title>
        <authorList>
            <person name="Chung C.L."/>
            <person name="Lee T.J."/>
            <person name="Akiba M."/>
            <person name="Lee H.H."/>
            <person name="Kuo T.H."/>
            <person name="Liu D."/>
            <person name="Ke H.M."/>
            <person name="Yokoi T."/>
            <person name="Roa M.B."/>
            <person name="Lu M.J."/>
            <person name="Chang Y.Y."/>
            <person name="Ann P.J."/>
            <person name="Tsai J.N."/>
            <person name="Chen C.Y."/>
            <person name="Tzean S.S."/>
            <person name="Ota Y."/>
            <person name="Hattori T."/>
            <person name="Sahashi N."/>
            <person name="Liou R.F."/>
            <person name="Kikuchi T."/>
            <person name="Tsai I.J."/>
        </authorList>
    </citation>
    <scope>NUCLEOTIDE SEQUENCE [LARGE SCALE GENOMIC DNA]</scope>
    <source>
        <strain evidence="3 4">FFPRI411160</strain>
    </source>
</reference>
<keyword evidence="2" id="KW-0732">Signal</keyword>
<sequence>MKFSTVLSFVLVAFVASTAAEPQRFGGRQGNGRGGFGGFGGGNGANKGGAAANNAGNGNKGAGNNNNNNAASTTAAAAASSAASSAAGNTNNNNSNNNNANAQDSTTLDPAVIATGFAQDGQETQEAGQVASLTSTNNFINFCLTVNKPITNGQQIKTGSCNPAPMGVIAATTNMPSSKFVFPKNTDTIPANQAFTIQMAISNLETGNFVNAQSNYYSAPQQIDSSGNIIGHSHVVVEQLSSLDQTTTTDPNTFAFFKGINGQAVNGIITADVTDGLPAGVYRMASINAAANHQPVLVAVAQHGSLDDMVYFTVSDNAAAANSTGTASAAAAASSTVAASNKNGNGAATGSKTGGAGGFGGKKNGRGRLLRFAREA</sequence>
<evidence type="ECO:0008006" key="5">
    <source>
        <dbReference type="Google" id="ProtNLM"/>
    </source>
</evidence>
<feature type="region of interest" description="Disordered" evidence="1">
    <location>
        <begin position="84"/>
        <end position="104"/>
    </location>
</feature>
<dbReference type="InterPro" id="IPR053216">
    <property type="entry name" value="Appressorial_penetr-assoc"/>
</dbReference>
<name>A0A286UQ88_9AGAM</name>
<proteinExistence type="predicted"/>
<keyword evidence="4" id="KW-1185">Reference proteome</keyword>
<protein>
    <recommendedName>
        <fullName evidence="5">Ribosomal s17</fullName>
    </recommendedName>
</protein>
<evidence type="ECO:0000313" key="3">
    <source>
        <dbReference type="EMBL" id="PAV21758.1"/>
    </source>
</evidence>
<dbReference type="InParanoid" id="A0A286UQ88"/>
<accession>A0A286UQ88</accession>
<evidence type="ECO:0000256" key="2">
    <source>
        <dbReference type="SAM" id="SignalP"/>
    </source>
</evidence>
<feature type="region of interest" description="Disordered" evidence="1">
    <location>
        <begin position="340"/>
        <end position="366"/>
    </location>
</feature>
<organism evidence="3 4">
    <name type="scientific">Pyrrhoderma noxium</name>
    <dbReference type="NCBI Taxonomy" id="2282107"/>
    <lineage>
        <taxon>Eukaryota</taxon>
        <taxon>Fungi</taxon>
        <taxon>Dikarya</taxon>
        <taxon>Basidiomycota</taxon>
        <taxon>Agaricomycotina</taxon>
        <taxon>Agaricomycetes</taxon>
        <taxon>Hymenochaetales</taxon>
        <taxon>Hymenochaetaceae</taxon>
        <taxon>Pyrrhoderma</taxon>
    </lineage>
</organism>
<evidence type="ECO:0000313" key="4">
    <source>
        <dbReference type="Proteomes" id="UP000217199"/>
    </source>
</evidence>
<dbReference type="STRING" id="2282107.A0A286UQ88"/>
<gene>
    <name evidence="3" type="ORF">PNOK_0171500</name>
</gene>
<dbReference type="OrthoDB" id="2336871at2759"/>
<feature type="chain" id="PRO_5013642205" description="Ribosomal s17" evidence="2">
    <location>
        <begin position="21"/>
        <end position="376"/>
    </location>
</feature>